<evidence type="ECO:0000313" key="2">
    <source>
        <dbReference type="Proteomes" id="UP001359886"/>
    </source>
</evidence>
<comment type="caution">
    <text evidence="1">The sequence shown here is derived from an EMBL/GenBank/DDBJ whole genome shotgun (WGS) entry which is preliminary data.</text>
</comment>
<dbReference type="SUPFAM" id="SSF75169">
    <property type="entry name" value="DsrEFH-like"/>
    <property type="match status" value="1"/>
</dbReference>
<keyword evidence="2" id="KW-1185">Reference proteome</keyword>
<dbReference type="Pfam" id="PF04077">
    <property type="entry name" value="DsrH"/>
    <property type="match status" value="1"/>
</dbReference>
<protein>
    <submittedName>
        <fullName evidence="1">DsrH/TusB family sulfur metabolism protein</fullName>
    </submittedName>
</protein>
<dbReference type="AlphaFoldDB" id="A0AAW9R7H9"/>
<dbReference type="GO" id="GO:0002143">
    <property type="term" value="P:tRNA wobble position uridine thiolation"/>
    <property type="evidence" value="ECO:0007669"/>
    <property type="project" value="InterPro"/>
</dbReference>
<accession>A0AAW9R7H9</accession>
<evidence type="ECO:0000313" key="1">
    <source>
        <dbReference type="EMBL" id="MEJ8568437.1"/>
    </source>
</evidence>
<dbReference type="Gene3D" id="3.40.1260.10">
    <property type="entry name" value="DsrEFH-like"/>
    <property type="match status" value="1"/>
</dbReference>
<dbReference type="RefSeq" id="WP_354695761.1">
    <property type="nucleotide sequence ID" value="NZ_JAZHOG010000008.1"/>
</dbReference>
<dbReference type="GO" id="GO:0005737">
    <property type="term" value="C:cytoplasm"/>
    <property type="evidence" value="ECO:0007669"/>
    <property type="project" value="InterPro"/>
</dbReference>
<dbReference type="Proteomes" id="UP001359886">
    <property type="component" value="Unassembled WGS sequence"/>
</dbReference>
<dbReference type="InterPro" id="IPR007215">
    <property type="entry name" value="Sulphur_relay_TusB/DsrH"/>
</dbReference>
<name>A0AAW9R7H9_9GAMM</name>
<proteinExistence type="predicted"/>
<sequence length="102" mass="10875">MRPPSGDAGVLHLVQTAEAQAPVWRGFCAPGDEVLLMDDGVLLLAGNTGIVPLPEGVHLACLDADARARGVADVARALEVELISDGEWVRRVAERPHCLSWK</sequence>
<gene>
    <name evidence="1" type="ORF">V3330_12445</name>
</gene>
<organism evidence="1 2">
    <name type="scientific">Elongatibacter sediminis</name>
    <dbReference type="NCBI Taxonomy" id="3119006"/>
    <lineage>
        <taxon>Bacteria</taxon>
        <taxon>Pseudomonadati</taxon>
        <taxon>Pseudomonadota</taxon>
        <taxon>Gammaproteobacteria</taxon>
        <taxon>Chromatiales</taxon>
        <taxon>Wenzhouxiangellaceae</taxon>
        <taxon>Elongatibacter</taxon>
    </lineage>
</organism>
<reference evidence="1 2" key="1">
    <citation type="submission" date="2024-02" db="EMBL/GenBank/DDBJ databases">
        <title>A novel Wenzhouxiangellaceae bacterium, isolated from coastal sediments.</title>
        <authorList>
            <person name="Du Z.-J."/>
            <person name="Ye Y.-Q."/>
            <person name="Zhang X.-Y."/>
        </authorList>
    </citation>
    <scope>NUCLEOTIDE SEQUENCE [LARGE SCALE GENOMIC DNA]</scope>
    <source>
        <strain evidence="1 2">CH-27</strain>
    </source>
</reference>
<dbReference type="InterPro" id="IPR027396">
    <property type="entry name" value="DsrEFH-like"/>
</dbReference>
<dbReference type="EMBL" id="JAZHOG010000008">
    <property type="protein sequence ID" value="MEJ8568437.1"/>
    <property type="molecule type" value="Genomic_DNA"/>
</dbReference>